<accession>A0ABS5EG08</accession>
<dbReference type="Proteomes" id="UP000698752">
    <property type="component" value="Unassembled WGS sequence"/>
</dbReference>
<reference evidence="2" key="1">
    <citation type="journal article" date="2021" name="Syst. Appl. Microbiol.">
        <title>Roseomonas hellenica sp. nov., isolated from roots of wild-growing Alkanna tinctoria.</title>
        <authorList>
            <person name="Rat A."/>
            <person name="Naranjo H.D."/>
            <person name="Lebbe L."/>
            <person name="Cnockaert M."/>
            <person name="Krigas N."/>
            <person name="Grigoriadou K."/>
            <person name="Maloupa E."/>
            <person name="Willems A."/>
        </authorList>
    </citation>
    <scope>NUCLEOTIDE SEQUENCE [LARGE SCALE GENOMIC DNA]</scope>
    <source>
        <strain evidence="2">LMG 31159</strain>
    </source>
</reference>
<evidence type="ECO:0000313" key="1">
    <source>
        <dbReference type="EMBL" id="MBR0649963.1"/>
    </source>
</evidence>
<dbReference type="EMBL" id="JAAEDI010000009">
    <property type="protein sequence ID" value="MBR0649963.1"/>
    <property type="molecule type" value="Genomic_DNA"/>
</dbReference>
<evidence type="ECO:0000313" key="2">
    <source>
        <dbReference type="Proteomes" id="UP000698752"/>
    </source>
</evidence>
<name>A0ABS5EG08_9PROT</name>
<sequence length="193" mass="20903">MSKPPAQRESAPTKIDRRFALDQPRSVSVTHYSDGAAVLHIMTAVGLDIVLNLTREEAASFSDILMPPKRDAFHDQRLDRHIADYANHQFYSMSWQPLDAPSVCARGGIHAQILPVKRPSYPAGSGRSPSTRENAAARALIPSGNAISSASAISGCCPREVTALDPRGSAARLAGKRLNDSVSAKQQFRSRRS</sequence>
<dbReference type="RefSeq" id="WP_211868334.1">
    <property type="nucleotide sequence ID" value="NZ_JAAEDI010000009.1"/>
</dbReference>
<gene>
    <name evidence="1" type="ORF">GXW78_09835</name>
</gene>
<keyword evidence="2" id="KW-1185">Reference proteome</keyword>
<proteinExistence type="predicted"/>
<organism evidence="1 2">
    <name type="scientific">Neoroseomonas terrae</name>
    <dbReference type="NCBI Taxonomy" id="424799"/>
    <lineage>
        <taxon>Bacteria</taxon>
        <taxon>Pseudomonadati</taxon>
        <taxon>Pseudomonadota</taxon>
        <taxon>Alphaproteobacteria</taxon>
        <taxon>Acetobacterales</taxon>
        <taxon>Acetobacteraceae</taxon>
        <taxon>Neoroseomonas</taxon>
    </lineage>
</organism>
<protein>
    <submittedName>
        <fullName evidence="1">Uncharacterized protein</fullName>
    </submittedName>
</protein>
<comment type="caution">
    <text evidence="1">The sequence shown here is derived from an EMBL/GenBank/DDBJ whole genome shotgun (WGS) entry which is preliminary data.</text>
</comment>